<evidence type="ECO:0000256" key="1">
    <source>
        <dbReference type="SAM" id="Phobius"/>
    </source>
</evidence>
<proteinExistence type="predicted"/>
<dbReference type="GO" id="GO:0007155">
    <property type="term" value="P:cell adhesion"/>
    <property type="evidence" value="ECO:0007669"/>
    <property type="project" value="InterPro"/>
</dbReference>
<sequence>MSTGAGCGWRRKRGNGGEGFLVLTMNVLYDSEPPLKILSSHMHTPPPSRAVGRHENLQPFNKEVIDENSETYFDSSCNLMINNLPREKLCAQRSGNSQRTSQLVRALCLDIICSEAGCPIQLQPETVLVRYGDPVSVNCTVSEDHMGIGWEASEGSVDMKQDVQFITWSLEHLTDWEIEPKCYGNFMNNTKPLQCEKELKVIVYNLYLRAPHWMFSSVSFLSGYQLSQQGPHKTPDSVSISAVNHTDPMLEGEQYQLQCEVQNIAPVRYLTVKWYKGETLEDQTTYDDLTKTPVNVSSTLLITPTSTDDGAQYSCVAELELGPEGPELHPADTSEPLTITVHYSPSFVGPLEEQREVIEGEEGSLLNCHSNGNPPPEYSWTSPLGQEEKSSPELKISTSLSPGTHIYICSASNDLGSKTKNIPVSTAWIVAVVLSAVAVAAVVCVWLSGPIVLWSVIGVGILVAVVLIVGYIFLKSQAHGNSII</sequence>
<keyword evidence="1" id="KW-0472">Membrane</keyword>
<feature type="domain" description="Ig-like" evidence="2">
    <location>
        <begin position="235"/>
        <end position="340"/>
    </location>
</feature>
<dbReference type="OrthoDB" id="5843397at2759"/>
<dbReference type="InterPro" id="IPR036179">
    <property type="entry name" value="Ig-like_dom_sf"/>
</dbReference>
<feature type="transmembrane region" description="Helical" evidence="1">
    <location>
        <begin position="454"/>
        <end position="474"/>
    </location>
</feature>
<evidence type="ECO:0000313" key="3">
    <source>
        <dbReference type="EMBL" id="KAG9343672.1"/>
    </source>
</evidence>
<dbReference type="GO" id="GO:0005178">
    <property type="term" value="F:integrin binding"/>
    <property type="evidence" value="ECO:0007669"/>
    <property type="project" value="InterPro"/>
</dbReference>
<reference evidence="3" key="1">
    <citation type="thesis" date="2021" institute="BYU ScholarsArchive" country="Provo, UT, USA">
        <title>Applications of and Algorithms for Genome Assembly and Genomic Analyses with an Emphasis on Marine Teleosts.</title>
        <authorList>
            <person name="Pickett B.D."/>
        </authorList>
    </citation>
    <scope>NUCLEOTIDE SEQUENCE</scope>
    <source>
        <strain evidence="3">HI-2016</strain>
    </source>
</reference>
<dbReference type="InterPro" id="IPR003598">
    <property type="entry name" value="Ig_sub2"/>
</dbReference>
<dbReference type="AlphaFoldDB" id="A0A8T2P209"/>
<dbReference type="PANTHER" id="PTHR13771:SF9">
    <property type="entry name" value="INTERCELLULAR ADHESION MOLECULE 5"/>
    <property type="match status" value="1"/>
</dbReference>
<protein>
    <recommendedName>
        <fullName evidence="2">Ig-like domain-containing protein</fullName>
    </recommendedName>
</protein>
<dbReference type="EMBL" id="JAFBMS010000022">
    <property type="protein sequence ID" value="KAG9343672.1"/>
    <property type="molecule type" value="Genomic_DNA"/>
</dbReference>
<dbReference type="SUPFAM" id="SSF48726">
    <property type="entry name" value="Immunoglobulin"/>
    <property type="match status" value="3"/>
</dbReference>
<dbReference type="InterPro" id="IPR047012">
    <property type="entry name" value="ICAM_VCAM"/>
</dbReference>
<accession>A0A8T2P209</accession>
<dbReference type="PROSITE" id="PS50835">
    <property type="entry name" value="IG_LIKE"/>
    <property type="match status" value="2"/>
</dbReference>
<dbReference type="InterPro" id="IPR013783">
    <property type="entry name" value="Ig-like_fold"/>
</dbReference>
<dbReference type="Gene3D" id="2.60.40.10">
    <property type="entry name" value="Immunoglobulins"/>
    <property type="match status" value="3"/>
</dbReference>
<dbReference type="SMART" id="SM00408">
    <property type="entry name" value="IGc2"/>
    <property type="match status" value="2"/>
</dbReference>
<comment type="caution">
    <text evidence="3">The sequence shown here is derived from an EMBL/GenBank/DDBJ whole genome shotgun (WGS) entry which is preliminary data.</text>
</comment>
<dbReference type="SMART" id="SM00409">
    <property type="entry name" value="IG"/>
    <property type="match status" value="2"/>
</dbReference>
<keyword evidence="1" id="KW-1133">Transmembrane helix</keyword>
<dbReference type="Pfam" id="PF13927">
    <property type="entry name" value="Ig_3"/>
    <property type="match status" value="1"/>
</dbReference>
<dbReference type="InterPro" id="IPR007110">
    <property type="entry name" value="Ig-like_dom"/>
</dbReference>
<evidence type="ECO:0000313" key="4">
    <source>
        <dbReference type="Proteomes" id="UP000824540"/>
    </source>
</evidence>
<feature type="transmembrane region" description="Helical" evidence="1">
    <location>
        <begin position="427"/>
        <end position="448"/>
    </location>
</feature>
<organism evidence="3 4">
    <name type="scientific">Albula glossodonta</name>
    <name type="common">roundjaw bonefish</name>
    <dbReference type="NCBI Taxonomy" id="121402"/>
    <lineage>
        <taxon>Eukaryota</taxon>
        <taxon>Metazoa</taxon>
        <taxon>Chordata</taxon>
        <taxon>Craniata</taxon>
        <taxon>Vertebrata</taxon>
        <taxon>Euteleostomi</taxon>
        <taxon>Actinopterygii</taxon>
        <taxon>Neopterygii</taxon>
        <taxon>Teleostei</taxon>
        <taxon>Albuliformes</taxon>
        <taxon>Albulidae</taxon>
        <taxon>Albula</taxon>
    </lineage>
</organism>
<dbReference type="InterPro" id="IPR003599">
    <property type="entry name" value="Ig_sub"/>
</dbReference>
<keyword evidence="1" id="KW-0812">Transmembrane</keyword>
<feature type="domain" description="Ig-like" evidence="2">
    <location>
        <begin position="345"/>
        <end position="425"/>
    </location>
</feature>
<dbReference type="PANTHER" id="PTHR13771">
    <property type="entry name" value="INTERCELLULAR ADHESION MOLECULE"/>
    <property type="match status" value="1"/>
</dbReference>
<evidence type="ECO:0000259" key="2">
    <source>
        <dbReference type="PROSITE" id="PS50835"/>
    </source>
</evidence>
<keyword evidence="4" id="KW-1185">Reference proteome</keyword>
<name>A0A8T2P209_9TELE</name>
<dbReference type="Proteomes" id="UP000824540">
    <property type="component" value="Unassembled WGS sequence"/>
</dbReference>
<gene>
    <name evidence="3" type="ORF">JZ751_013050</name>
</gene>